<gene>
    <name evidence="3" type="ORF">FHS12_004394</name>
</gene>
<name>A0A7W5A8Z7_9ACTN</name>
<dbReference type="EMBL" id="JACHXG010000010">
    <property type="protein sequence ID" value="MBB3091424.1"/>
    <property type="molecule type" value="Genomic_DNA"/>
</dbReference>
<feature type="region of interest" description="Disordered" evidence="1">
    <location>
        <begin position="43"/>
        <end position="67"/>
    </location>
</feature>
<feature type="compositionally biased region" description="Polar residues" evidence="1">
    <location>
        <begin position="49"/>
        <end position="59"/>
    </location>
</feature>
<accession>A0A7W5A8Z7</accession>
<feature type="transmembrane region" description="Helical" evidence="2">
    <location>
        <begin position="6"/>
        <end position="27"/>
    </location>
</feature>
<dbReference type="RefSeq" id="WP_183549495.1">
    <property type="nucleotide sequence ID" value="NZ_BMQT01000011.1"/>
</dbReference>
<keyword evidence="3" id="KW-0282">Flagellum</keyword>
<evidence type="ECO:0000313" key="3">
    <source>
        <dbReference type="EMBL" id="MBB3091424.1"/>
    </source>
</evidence>
<keyword evidence="2" id="KW-0472">Membrane</keyword>
<proteinExistence type="predicted"/>
<keyword evidence="2" id="KW-1133">Transmembrane helix</keyword>
<comment type="caution">
    <text evidence="3">The sequence shown here is derived from an EMBL/GenBank/DDBJ whole genome shotgun (WGS) entry which is preliminary data.</text>
</comment>
<keyword evidence="3" id="KW-0966">Cell projection</keyword>
<evidence type="ECO:0000256" key="2">
    <source>
        <dbReference type="SAM" id="Phobius"/>
    </source>
</evidence>
<organism evidence="3 4">
    <name type="scientific">Nocardioides albus</name>
    <dbReference type="NCBI Taxonomy" id="1841"/>
    <lineage>
        <taxon>Bacteria</taxon>
        <taxon>Bacillati</taxon>
        <taxon>Actinomycetota</taxon>
        <taxon>Actinomycetes</taxon>
        <taxon>Propionibacteriales</taxon>
        <taxon>Nocardioidaceae</taxon>
        <taxon>Nocardioides</taxon>
    </lineage>
</organism>
<protein>
    <submittedName>
        <fullName evidence="3">Flagellar basal body-associated protein FliL</fullName>
    </submittedName>
</protein>
<dbReference type="AlphaFoldDB" id="A0A7W5A8Z7"/>
<keyword evidence="4" id="KW-1185">Reference proteome</keyword>
<sequence length="67" mass="6896">MASWLLIMIGLAVVVVLVALAALVWMLSARAKPGGAIDPANDAAVQRARGQSSHTQTMHHGNPGPGI</sequence>
<reference evidence="3 4" key="1">
    <citation type="submission" date="2020-08" db="EMBL/GenBank/DDBJ databases">
        <title>Genomic Encyclopedia of Type Strains, Phase III (KMG-III): the genomes of soil and plant-associated and newly described type strains.</title>
        <authorList>
            <person name="Whitman W."/>
        </authorList>
    </citation>
    <scope>NUCLEOTIDE SEQUENCE [LARGE SCALE GENOMIC DNA]</scope>
    <source>
        <strain evidence="3 4">CECT 3302</strain>
    </source>
</reference>
<keyword evidence="2" id="KW-0812">Transmembrane</keyword>
<dbReference type="Proteomes" id="UP000577707">
    <property type="component" value="Unassembled WGS sequence"/>
</dbReference>
<evidence type="ECO:0000256" key="1">
    <source>
        <dbReference type="SAM" id="MobiDB-lite"/>
    </source>
</evidence>
<keyword evidence="3" id="KW-0969">Cilium</keyword>
<evidence type="ECO:0000313" key="4">
    <source>
        <dbReference type="Proteomes" id="UP000577707"/>
    </source>
</evidence>